<evidence type="ECO:0000256" key="3">
    <source>
        <dbReference type="PROSITE-ProRule" id="PRU00708"/>
    </source>
</evidence>
<dbReference type="InterPro" id="IPR046848">
    <property type="entry name" value="E_motif"/>
</dbReference>
<evidence type="ECO:0000256" key="1">
    <source>
        <dbReference type="ARBA" id="ARBA00022737"/>
    </source>
</evidence>
<evidence type="ECO:0000313" key="5">
    <source>
        <dbReference type="RefSeq" id="XP_030536201.1"/>
    </source>
</evidence>
<accession>A0A8B8PN36</accession>
<protein>
    <submittedName>
        <fullName evidence="5">Pentatricopeptide repeat-containing protein At5g19020, mitochondrial</fullName>
    </submittedName>
</protein>
<dbReference type="InterPro" id="IPR011990">
    <property type="entry name" value="TPR-like_helical_dom_sf"/>
</dbReference>
<organism evidence="4 5">
    <name type="scientific">Rhodamnia argentea</name>
    <dbReference type="NCBI Taxonomy" id="178133"/>
    <lineage>
        <taxon>Eukaryota</taxon>
        <taxon>Viridiplantae</taxon>
        <taxon>Streptophyta</taxon>
        <taxon>Embryophyta</taxon>
        <taxon>Tracheophyta</taxon>
        <taxon>Spermatophyta</taxon>
        <taxon>Magnoliopsida</taxon>
        <taxon>eudicotyledons</taxon>
        <taxon>Gunneridae</taxon>
        <taxon>Pentapetalae</taxon>
        <taxon>rosids</taxon>
        <taxon>malvids</taxon>
        <taxon>Myrtales</taxon>
        <taxon>Myrtaceae</taxon>
        <taxon>Myrtoideae</taxon>
        <taxon>Myrteae</taxon>
        <taxon>Australasian group</taxon>
        <taxon>Rhodamnia</taxon>
    </lineage>
</organism>
<dbReference type="InterPro" id="IPR046960">
    <property type="entry name" value="PPR_At4g14850-like_plant"/>
</dbReference>
<feature type="repeat" description="PPR" evidence="3">
    <location>
        <begin position="388"/>
        <end position="418"/>
    </location>
</feature>
<dbReference type="Pfam" id="PF13041">
    <property type="entry name" value="PPR_2"/>
    <property type="match status" value="4"/>
</dbReference>
<feature type="repeat" description="PPR" evidence="3">
    <location>
        <begin position="522"/>
        <end position="556"/>
    </location>
</feature>
<dbReference type="GO" id="GO:0009451">
    <property type="term" value="P:RNA modification"/>
    <property type="evidence" value="ECO:0007669"/>
    <property type="project" value="InterPro"/>
</dbReference>
<dbReference type="NCBIfam" id="TIGR00756">
    <property type="entry name" value="PPR"/>
    <property type="match status" value="6"/>
</dbReference>
<feature type="repeat" description="PPR" evidence="3">
    <location>
        <begin position="256"/>
        <end position="286"/>
    </location>
</feature>
<dbReference type="PANTHER" id="PTHR47926">
    <property type="entry name" value="PENTATRICOPEPTIDE REPEAT-CONTAINING PROTEIN"/>
    <property type="match status" value="1"/>
</dbReference>
<feature type="repeat" description="PPR" evidence="3">
    <location>
        <begin position="419"/>
        <end position="453"/>
    </location>
</feature>
<name>A0A8B8PN36_9MYRT</name>
<comment type="similarity">
    <text evidence="2">Belongs to the PPR family. PCMP-E subfamily.</text>
</comment>
<feature type="repeat" description="PPR" evidence="3">
    <location>
        <begin position="124"/>
        <end position="158"/>
    </location>
</feature>
<keyword evidence="1" id="KW-0677">Repeat</keyword>
<keyword evidence="4" id="KW-1185">Reference proteome</keyword>
<dbReference type="PANTHER" id="PTHR47926:SF407">
    <property type="entry name" value="(WILD MALAYSIAN BANANA) HYPOTHETICAL PROTEIN"/>
    <property type="match status" value="1"/>
</dbReference>
<dbReference type="OrthoDB" id="601293at2759"/>
<evidence type="ECO:0000313" key="4">
    <source>
        <dbReference type="Proteomes" id="UP000827889"/>
    </source>
</evidence>
<dbReference type="FunFam" id="1.25.40.10:FF:000212">
    <property type="entry name" value="Pentatricopeptide repeat-containing protein At2g03380, mitochondrial"/>
    <property type="match status" value="1"/>
</dbReference>
<reference evidence="5" key="1">
    <citation type="submission" date="2025-08" db="UniProtKB">
        <authorList>
            <consortium name="RefSeq"/>
        </authorList>
    </citation>
    <scope>IDENTIFICATION</scope>
    <source>
        <tissue evidence="5">Leaf</tissue>
    </source>
</reference>
<proteinExistence type="inferred from homology"/>
<dbReference type="PROSITE" id="PS51375">
    <property type="entry name" value="PPR"/>
    <property type="match status" value="6"/>
</dbReference>
<dbReference type="RefSeq" id="XP_030536201.1">
    <property type="nucleotide sequence ID" value="XM_030680341.2"/>
</dbReference>
<dbReference type="GO" id="GO:0003723">
    <property type="term" value="F:RNA binding"/>
    <property type="evidence" value="ECO:0007669"/>
    <property type="project" value="InterPro"/>
</dbReference>
<dbReference type="KEGG" id="rarg:115744926"/>
<dbReference type="AlphaFoldDB" id="A0A8B8PN36"/>
<sequence>MTISLRPILGRLLQVASLSPPNLRWVSSAAATATYPHLQDHLLTFFNAGNTRERGYDRELALVSALKSCASPSAASQGRQLHPLVLKSGLLANSFVRNSLTNVYAKCGLMGEAGILFGSCGDSDVVCCNIMIGGYVKSGRLRDAFQVFEKMTIKECVSYTTMIMGFAQNKFWGEAIKVFKDMWVANVVPNEATLASVIPACSHSGELWNCGMLHALAIKLLLDSSIIVSTNLLHMYCICSSIEEASRLFEEMPEKNVVTWNVMLNGYSKAGLVDLAGQLFEKIPSKDVVSWGTLIDSYLRVQRLTEALIMCREMLRYGLRPNDVMLVDLVSACARSMLAVEGQQLHNLIVRCGFDCCDFVQATVIHFYAACGRIDLARLQFETGSKDHLASLNALIAGFVRNGMIDQARQMFNQMSERDVFSWTTMISCYAQQEQPNMALELFHKMAASGLCPNEVTMASVFSAIAALGSLEEGSRAHEYVQKNSIPLNENLSASMIDMYAKCGSISSALEVFHQVRDKGQDVSPWNAIICGLAMHGHANLSLAIFSNLQKRNISPNSITFIGALTACCHAGLVEEGKKIFRSMKVLDDVDPDVKHYGCMVDILGRAGRIQEAAELIRTMPVEADAAVWGALLSACRTHGNVDIGEWAAQSLENLQPTHGPCRVLLSNIYADVGRWHDAFSARTVIHSRGLKRLPGCSGVG</sequence>
<evidence type="ECO:0000256" key="2">
    <source>
        <dbReference type="ARBA" id="ARBA00061659"/>
    </source>
</evidence>
<dbReference type="Proteomes" id="UP000827889">
    <property type="component" value="Chromosome 6"/>
</dbReference>
<dbReference type="FunFam" id="1.25.40.10:FF:000348">
    <property type="entry name" value="Pentatricopeptide repeat-containing protein chloroplastic"/>
    <property type="match status" value="1"/>
</dbReference>
<feature type="repeat" description="PPR" evidence="3">
    <location>
        <begin position="287"/>
        <end position="321"/>
    </location>
</feature>
<dbReference type="InterPro" id="IPR002885">
    <property type="entry name" value="PPR_rpt"/>
</dbReference>
<dbReference type="GeneID" id="115744926"/>
<gene>
    <name evidence="5" type="primary">LOC115744926</name>
</gene>
<dbReference type="Pfam" id="PF01535">
    <property type="entry name" value="PPR"/>
    <property type="match status" value="5"/>
</dbReference>
<dbReference type="Pfam" id="PF20431">
    <property type="entry name" value="E_motif"/>
    <property type="match status" value="1"/>
</dbReference>
<dbReference type="Gene3D" id="1.25.40.10">
    <property type="entry name" value="Tetratricopeptide repeat domain"/>
    <property type="match status" value="4"/>
</dbReference>